<dbReference type="Gene3D" id="1.10.8.10">
    <property type="entry name" value="DNA helicase RuvA subunit, C-terminal domain"/>
    <property type="match status" value="1"/>
</dbReference>
<proteinExistence type="inferred from homology"/>
<evidence type="ECO:0000313" key="5">
    <source>
        <dbReference type="Proteomes" id="UP001044222"/>
    </source>
</evidence>
<dbReference type="InterPro" id="IPR009060">
    <property type="entry name" value="UBA-like_sf"/>
</dbReference>
<dbReference type="PROSITE" id="PS51257">
    <property type="entry name" value="PROKAR_LIPOPROTEIN"/>
    <property type="match status" value="1"/>
</dbReference>
<feature type="region of interest" description="Disordered" evidence="2">
    <location>
        <begin position="85"/>
        <end position="118"/>
    </location>
</feature>
<name>A0A9D3RIT0_ANGAN</name>
<protein>
    <recommendedName>
        <fullName evidence="3">UBA-like domain-containing protein</fullName>
    </recommendedName>
</protein>
<dbReference type="CDD" id="cd14343">
    <property type="entry name" value="UBA_F100B_like"/>
    <property type="match status" value="1"/>
</dbReference>
<dbReference type="Pfam" id="PF22566">
    <property type="entry name" value="UBA_8"/>
    <property type="match status" value="1"/>
</dbReference>
<sequence length="133" mass="14249">MDELRHQLMISQFVLAAGCAGDQAKQLLQAAHWQFETALSSFFQETSIPYSHHHQMMCTPSNTPATPPNFPDALAMFSRLKASENFHGNSPVAPGHLTSPSGQLGPGPSYPPTPPSVTGAPSWLACCHRPAGL</sequence>
<comment type="caution">
    <text evidence="4">The sequence shown here is derived from an EMBL/GenBank/DDBJ whole genome shotgun (WGS) entry which is preliminary data.</text>
</comment>
<dbReference type="EMBL" id="JAFIRN010000017">
    <property type="protein sequence ID" value="KAG5832196.1"/>
    <property type="molecule type" value="Genomic_DNA"/>
</dbReference>
<dbReference type="PANTHER" id="PTHR31993:SF4">
    <property type="entry name" value="UBA-LIKE DOMAIN-CONTAINING PROTEIN"/>
    <property type="match status" value="1"/>
</dbReference>
<dbReference type="Proteomes" id="UP001044222">
    <property type="component" value="Chromosome 17"/>
</dbReference>
<dbReference type="SUPFAM" id="SSF46934">
    <property type="entry name" value="UBA-like"/>
    <property type="match status" value="1"/>
</dbReference>
<evidence type="ECO:0000256" key="2">
    <source>
        <dbReference type="SAM" id="MobiDB-lite"/>
    </source>
</evidence>
<reference evidence="4" key="1">
    <citation type="submission" date="2021-01" db="EMBL/GenBank/DDBJ databases">
        <title>A chromosome-scale assembly of European eel, Anguilla anguilla.</title>
        <authorList>
            <person name="Henkel C."/>
            <person name="Jong-Raadsen S.A."/>
            <person name="Dufour S."/>
            <person name="Weltzien F.-A."/>
            <person name="Palstra A.P."/>
            <person name="Pelster B."/>
            <person name="Spaink H.P."/>
            <person name="Van Den Thillart G.E."/>
            <person name="Jansen H."/>
            <person name="Zahm M."/>
            <person name="Klopp C."/>
            <person name="Cedric C."/>
            <person name="Louis A."/>
            <person name="Berthelot C."/>
            <person name="Parey E."/>
            <person name="Roest Crollius H."/>
            <person name="Montfort J."/>
            <person name="Robinson-Rechavi M."/>
            <person name="Bucao C."/>
            <person name="Bouchez O."/>
            <person name="Gislard M."/>
            <person name="Lluch J."/>
            <person name="Milhes M."/>
            <person name="Lampietro C."/>
            <person name="Lopez Roques C."/>
            <person name="Donnadieu C."/>
            <person name="Braasch I."/>
            <person name="Desvignes T."/>
            <person name="Postlethwait J."/>
            <person name="Bobe J."/>
            <person name="Guiguen Y."/>
            <person name="Dirks R."/>
        </authorList>
    </citation>
    <scope>NUCLEOTIDE SEQUENCE</scope>
    <source>
        <strain evidence="4">Tag_6206</strain>
        <tissue evidence="4">Liver</tissue>
    </source>
</reference>
<accession>A0A9D3RIT0</accession>
<dbReference type="InterPro" id="IPR039310">
    <property type="entry name" value="UBALD1/2"/>
</dbReference>
<dbReference type="PANTHER" id="PTHR31993">
    <property type="entry name" value="UBA-LIKE DOMAIN-CONTAINING PROTEIN 2"/>
    <property type="match status" value="1"/>
</dbReference>
<evidence type="ECO:0000256" key="1">
    <source>
        <dbReference type="ARBA" id="ARBA00006090"/>
    </source>
</evidence>
<evidence type="ECO:0000259" key="3">
    <source>
        <dbReference type="Pfam" id="PF22566"/>
    </source>
</evidence>
<gene>
    <name evidence="4" type="ORF">ANANG_G00288530</name>
</gene>
<dbReference type="InterPro" id="IPR054109">
    <property type="entry name" value="UBA_8"/>
</dbReference>
<evidence type="ECO:0000313" key="4">
    <source>
        <dbReference type="EMBL" id="KAG5832196.1"/>
    </source>
</evidence>
<comment type="similarity">
    <text evidence="1">Belongs to the UBALD family.</text>
</comment>
<keyword evidence="5" id="KW-1185">Reference proteome</keyword>
<feature type="domain" description="UBA-like" evidence="3">
    <location>
        <begin position="5"/>
        <end position="49"/>
    </location>
</feature>
<organism evidence="4 5">
    <name type="scientific">Anguilla anguilla</name>
    <name type="common">European freshwater eel</name>
    <name type="synonym">Muraena anguilla</name>
    <dbReference type="NCBI Taxonomy" id="7936"/>
    <lineage>
        <taxon>Eukaryota</taxon>
        <taxon>Metazoa</taxon>
        <taxon>Chordata</taxon>
        <taxon>Craniata</taxon>
        <taxon>Vertebrata</taxon>
        <taxon>Euteleostomi</taxon>
        <taxon>Actinopterygii</taxon>
        <taxon>Neopterygii</taxon>
        <taxon>Teleostei</taxon>
        <taxon>Anguilliformes</taxon>
        <taxon>Anguillidae</taxon>
        <taxon>Anguilla</taxon>
    </lineage>
</organism>
<dbReference type="AlphaFoldDB" id="A0A9D3RIT0"/>